<keyword evidence="2" id="KW-1185">Reference proteome</keyword>
<gene>
    <name evidence="1" type="ORF">BCR34DRAFT_594580</name>
</gene>
<accession>A0A1Y1Y778</accession>
<organism evidence="1 2">
    <name type="scientific">Clohesyomyces aquaticus</name>
    <dbReference type="NCBI Taxonomy" id="1231657"/>
    <lineage>
        <taxon>Eukaryota</taxon>
        <taxon>Fungi</taxon>
        <taxon>Dikarya</taxon>
        <taxon>Ascomycota</taxon>
        <taxon>Pezizomycotina</taxon>
        <taxon>Dothideomycetes</taxon>
        <taxon>Pleosporomycetidae</taxon>
        <taxon>Pleosporales</taxon>
        <taxon>Lindgomycetaceae</taxon>
        <taxon>Clohesyomyces</taxon>
    </lineage>
</organism>
<proteinExistence type="predicted"/>
<dbReference type="EMBL" id="MCFA01000325">
    <property type="protein sequence ID" value="ORX93863.1"/>
    <property type="molecule type" value="Genomic_DNA"/>
</dbReference>
<evidence type="ECO:0000313" key="1">
    <source>
        <dbReference type="EMBL" id="ORX93863.1"/>
    </source>
</evidence>
<sequence length="170" mass="19308">MPIPQAELPSTPAANQPSRNINIRIYPRRTRQGYYADQARMLVMEAESSDVSLLPTRTKRLVFALNRYPDYVQLNKDPNVMKFTGKPHTYLEDVKSKIYGEDCSTHAGDRMRERVKMDLAHGREHGRFISGTYHTDLLVTAGAQIRSGFDDVLGMSQRGHWKPGGASQTW</sequence>
<comment type="caution">
    <text evidence="1">The sequence shown here is derived from an EMBL/GenBank/DDBJ whole genome shotgun (WGS) entry which is preliminary data.</text>
</comment>
<name>A0A1Y1Y778_9PLEO</name>
<dbReference type="Proteomes" id="UP000193144">
    <property type="component" value="Unassembled WGS sequence"/>
</dbReference>
<dbReference type="AlphaFoldDB" id="A0A1Y1Y778"/>
<protein>
    <submittedName>
        <fullName evidence="1">Uncharacterized protein</fullName>
    </submittedName>
</protein>
<evidence type="ECO:0000313" key="2">
    <source>
        <dbReference type="Proteomes" id="UP000193144"/>
    </source>
</evidence>
<reference evidence="1 2" key="1">
    <citation type="submission" date="2016-07" db="EMBL/GenBank/DDBJ databases">
        <title>Pervasive Adenine N6-methylation of Active Genes in Fungi.</title>
        <authorList>
            <consortium name="DOE Joint Genome Institute"/>
            <person name="Mondo S.J."/>
            <person name="Dannebaum R.O."/>
            <person name="Kuo R.C."/>
            <person name="Labutti K."/>
            <person name="Haridas S."/>
            <person name="Kuo A."/>
            <person name="Salamov A."/>
            <person name="Ahrendt S.R."/>
            <person name="Lipzen A."/>
            <person name="Sullivan W."/>
            <person name="Andreopoulos W.B."/>
            <person name="Clum A."/>
            <person name="Lindquist E."/>
            <person name="Daum C."/>
            <person name="Ramamoorthy G.K."/>
            <person name="Gryganskyi A."/>
            <person name="Culley D."/>
            <person name="Magnuson J.K."/>
            <person name="James T.Y."/>
            <person name="O'Malley M.A."/>
            <person name="Stajich J.E."/>
            <person name="Spatafora J.W."/>
            <person name="Visel A."/>
            <person name="Grigoriev I.V."/>
        </authorList>
    </citation>
    <scope>NUCLEOTIDE SEQUENCE [LARGE SCALE GENOMIC DNA]</scope>
    <source>
        <strain evidence="1 2">CBS 115471</strain>
    </source>
</reference>